<organism evidence="3 4">
    <name type="scientific">Oikopleura dioica</name>
    <name type="common">Tunicate</name>
    <dbReference type="NCBI Taxonomy" id="34765"/>
    <lineage>
        <taxon>Eukaryota</taxon>
        <taxon>Metazoa</taxon>
        <taxon>Chordata</taxon>
        <taxon>Tunicata</taxon>
        <taxon>Appendicularia</taxon>
        <taxon>Copelata</taxon>
        <taxon>Oikopleuridae</taxon>
        <taxon>Oikopleura</taxon>
    </lineage>
</organism>
<evidence type="ECO:0000313" key="3">
    <source>
        <dbReference type="EMBL" id="CAG5109423.1"/>
    </source>
</evidence>
<name>A0ABN7SZP5_OIKDI</name>
<feature type="region of interest" description="Disordered" evidence="1">
    <location>
        <begin position="114"/>
        <end position="133"/>
    </location>
</feature>
<dbReference type="InterPro" id="IPR015915">
    <property type="entry name" value="Kelch-typ_b-propeller"/>
</dbReference>
<feature type="signal peptide" evidence="2">
    <location>
        <begin position="1"/>
        <end position="15"/>
    </location>
</feature>
<keyword evidence="2" id="KW-0732">Signal</keyword>
<dbReference type="SUPFAM" id="SSF117281">
    <property type="entry name" value="Kelch motif"/>
    <property type="match status" value="1"/>
</dbReference>
<dbReference type="EMBL" id="OU015567">
    <property type="protein sequence ID" value="CAG5109423.1"/>
    <property type="molecule type" value="Genomic_DNA"/>
</dbReference>
<keyword evidence="4" id="KW-1185">Reference proteome</keyword>
<reference evidence="3 4" key="1">
    <citation type="submission" date="2021-04" db="EMBL/GenBank/DDBJ databases">
        <authorList>
            <person name="Bliznina A."/>
        </authorList>
    </citation>
    <scope>NUCLEOTIDE SEQUENCE [LARGE SCALE GENOMIC DNA]</scope>
</reference>
<gene>
    <name evidence="3" type="ORF">OKIOD_LOCUS12729</name>
</gene>
<dbReference type="Proteomes" id="UP001158576">
    <property type="component" value="Chromosome 2"/>
</dbReference>
<sequence>MFLFALFSLAVQVQGKENSPKASYNGYDVFVESRDQCSEKKEFFCNESDSSRICGEWNCPNGISEFSSCTAFARSFSESETKEYQRTCYCHTNVGPFNVFTGCKWKTEEIESTTPKPKTTKSTTQNTTRSKSNKKDCVISPGKATVTCSSEGVSILIDKCVVPDVAKAAIHLNDENCLAVDGDDDKWEIIKAPASIPDTSFVVKTCTVEDEALTDTSLALVEDKCPLENGLNFVWGEKTTSDLKFSFTIFIFPQSADSAKMTISCNIDFCKADDPNCLADCSASDEDSGPRNSILVLRNSVLDAYVISREGNSKVSAKITAPVGNYPKDAQHALIGNKLYIFGGISDKRKIAVLENCAFGEKSAKLLNDIDNGSAALSIDGNSRVLICFANGENKNHCEIYDGSSSTSATSSNYGHAFGKLGMYKNQPTTVGSSYDTEKGETLTNNEWRVIGDPPISGRFWGHVLVGLESGNLLMLGGWTDGNVILDHVWLLSNDSWSRTGTLKSAMYVHSSLKINDSIFLIPGYGEPNHSLERIDMEGDEIKSSEIIGTHSNSQVVPVLFPVSAGFCA</sequence>
<feature type="compositionally biased region" description="Low complexity" evidence="1">
    <location>
        <begin position="114"/>
        <end position="130"/>
    </location>
</feature>
<feature type="chain" id="PRO_5047201739" evidence="2">
    <location>
        <begin position="16"/>
        <end position="569"/>
    </location>
</feature>
<evidence type="ECO:0000256" key="1">
    <source>
        <dbReference type="SAM" id="MobiDB-lite"/>
    </source>
</evidence>
<dbReference type="InterPro" id="IPR042235">
    <property type="entry name" value="ZP-C_dom"/>
</dbReference>
<dbReference type="Gene3D" id="2.60.40.4100">
    <property type="entry name" value="Zona pellucida, ZP-C domain"/>
    <property type="match status" value="1"/>
</dbReference>
<proteinExistence type="predicted"/>
<evidence type="ECO:0000313" key="4">
    <source>
        <dbReference type="Proteomes" id="UP001158576"/>
    </source>
</evidence>
<evidence type="ECO:0000256" key="2">
    <source>
        <dbReference type="SAM" id="SignalP"/>
    </source>
</evidence>
<accession>A0ABN7SZP5</accession>
<dbReference type="Gene3D" id="2.120.10.80">
    <property type="entry name" value="Kelch-type beta propeller"/>
    <property type="match status" value="1"/>
</dbReference>
<protein>
    <submittedName>
        <fullName evidence="3">Oidioi.mRNA.OKI2018_I69.chr2.g3964.t1.cds</fullName>
    </submittedName>
</protein>